<keyword evidence="1" id="KW-0812">Transmembrane</keyword>
<dbReference type="EMBL" id="JAQHXR010000001">
    <property type="protein sequence ID" value="MDA3968369.1"/>
    <property type="molecule type" value="Genomic_DNA"/>
</dbReference>
<protein>
    <submittedName>
        <fullName evidence="2">FixH family protein</fullName>
    </submittedName>
</protein>
<dbReference type="Proteomes" id="UP001210261">
    <property type="component" value="Unassembled WGS sequence"/>
</dbReference>
<proteinExistence type="predicted"/>
<accession>A0ABT4VCE0</accession>
<keyword evidence="1" id="KW-1133">Transmembrane helix</keyword>
<dbReference type="Pfam" id="PF05751">
    <property type="entry name" value="FixH"/>
    <property type="match status" value="1"/>
</dbReference>
<keyword evidence="3" id="KW-1185">Reference proteome</keyword>
<evidence type="ECO:0000313" key="2">
    <source>
        <dbReference type="EMBL" id="MDA3968369.1"/>
    </source>
</evidence>
<evidence type="ECO:0000256" key="1">
    <source>
        <dbReference type="SAM" id="Phobius"/>
    </source>
</evidence>
<dbReference type="InterPro" id="IPR008620">
    <property type="entry name" value="FixH"/>
</dbReference>
<organism evidence="2 3">
    <name type="scientific">Helicobacter ibis</name>
    <dbReference type="NCBI Taxonomy" id="2962633"/>
    <lineage>
        <taxon>Bacteria</taxon>
        <taxon>Pseudomonadati</taxon>
        <taxon>Campylobacterota</taxon>
        <taxon>Epsilonproteobacteria</taxon>
        <taxon>Campylobacterales</taxon>
        <taxon>Helicobacteraceae</taxon>
        <taxon>Helicobacter</taxon>
    </lineage>
</organism>
<name>A0ABT4VCE0_9HELI</name>
<dbReference type="RefSeq" id="WP_271020661.1">
    <property type="nucleotide sequence ID" value="NZ_JAQHXR010000001.1"/>
</dbReference>
<feature type="transmembrane region" description="Helical" evidence="1">
    <location>
        <begin position="6"/>
        <end position="29"/>
    </location>
</feature>
<evidence type="ECO:0000313" key="3">
    <source>
        <dbReference type="Proteomes" id="UP001210261"/>
    </source>
</evidence>
<sequence length="165" mass="19212">MSKNYWPMGIFLFSLVVVGMIILTIKTAINNPVEIQRMCGFTSQYVDENINEITIKRNEFLEKYNISFEGSRDVDFKSFTTTFVRIKDKVTNKIITDAEIKFYLTRPNTTRNDMELGVGELVDGLYQSPRFKVDIAGRWQMDALVRINDDYICISENYNVSKVEF</sequence>
<reference evidence="2 3" key="1">
    <citation type="submission" date="2023-01" db="EMBL/GenBank/DDBJ databases">
        <title>Description of Helicobacter ibis sp. nov. isolated from faecal droppings of black-faced ibis (Theristicus melanopis).</title>
        <authorList>
            <person name="Lopez-Cantillo M."/>
            <person name="Vidal-Veuthey B."/>
            <person name="Mella A."/>
            <person name="De La Haba R."/>
            <person name="Collado L."/>
        </authorList>
    </citation>
    <scope>NUCLEOTIDE SEQUENCE [LARGE SCALE GENOMIC DNA]</scope>
    <source>
        <strain evidence="2 3">A82</strain>
    </source>
</reference>
<gene>
    <name evidence="2" type="ORF">PF021_01615</name>
</gene>
<comment type="caution">
    <text evidence="2">The sequence shown here is derived from an EMBL/GenBank/DDBJ whole genome shotgun (WGS) entry which is preliminary data.</text>
</comment>
<keyword evidence="1" id="KW-0472">Membrane</keyword>